<evidence type="ECO:0000313" key="3">
    <source>
        <dbReference type="EMBL" id="BEH01866.1"/>
    </source>
</evidence>
<protein>
    <recommendedName>
        <fullName evidence="5">Sulfate permease</fullName>
    </recommendedName>
</protein>
<feature type="region of interest" description="Disordered" evidence="1">
    <location>
        <begin position="127"/>
        <end position="148"/>
    </location>
</feature>
<keyword evidence="2" id="KW-0812">Transmembrane</keyword>
<dbReference type="AlphaFoldDB" id="A0AAN0K7T9"/>
<evidence type="ECO:0000256" key="1">
    <source>
        <dbReference type="SAM" id="MobiDB-lite"/>
    </source>
</evidence>
<dbReference type="Proteomes" id="UP001431656">
    <property type="component" value="Chromosome"/>
</dbReference>
<accession>A0AAN0K7T9</accession>
<keyword evidence="4" id="KW-1185">Reference proteome</keyword>
<feature type="transmembrane region" description="Helical" evidence="2">
    <location>
        <begin position="89"/>
        <end position="117"/>
    </location>
</feature>
<name>A0AAN0K7T9_9ACTN</name>
<gene>
    <name evidence="3" type="ORF">brsh051_11470</name>
</gene>
<sequence length="148" mass="16859">MTSQGTAQASPSHQGVAAWEDLIMLRLIWNTSIRIRMFLRTWMPTNILLDALRTRRGLKWGAPAMLLSVAYFALAYWCTTLIDNGAPGWLHLIVLLCIYNAFKFLIYGPISLARLIAARRRERIEQRRQEQADEADDTSEVTTPLPAN</sequence>
<keyword evidence="2" id="KW-0472">Membrane</keyword>
<feature type="transmembrane region" description="Helical" evidence="2">
    <location>
        <begin position="60"/>
        <end position="77"/>
    </location>
</feature>
<evidence type="ECO:0000256" key="2">
    <source>
        <dbReference type="SAM" id="Phobius"/>
    </source>
</evidence>
<reference evidence="3" key="1">
    <citation type="journal article" date="2024" name="Int. J. Syst. Evol. Microbiol.">
        <title>Brooklawnia propionicigenes sp. nov., a facultatively anaerobic, propionate-producing bacterium isolated from a methanogenic reactor treating waste from cattle farms.</title>
        <authorList>
            <person name="Akita Y."/>
            <person name="Ueki A."/>
            <person name="Tonouchi A."/>
            <person name="Sugawara Y."/>
            <person name="Honma S."/>
            <person name="Kaku N."/>
            <person name="Ueki K."/>
        </authorList>
    </citation>
    <scope>NUCLEOTIDE SEQUENCE</scope>
    <source>
        <strain evidence="3">SH051</strain>
    </source>
</reference>
<evidence type="ECO:0008006" key="5">
    <source>
        <dbReference type="Google" id="ProtNLM"/>
    </source>
</evidence>
<organism evidence="3 4">
    <name type="scientific">Brooklawnia propionicigenes</name>
    <dbReference type="NCBI Taxonomy" id="3041175"/>
    <lineage>
        <taxon>Bacteria</taxon>
        <taxon>Bacillati</taxon>
        <taxon>Actinomycetota</taxon>
        <taxon>Actinomycetes</taxon>
        <taxon>Propionibacteriales</taxon>
        <taxon>Propionibacteriaceae</taxon>
        <taxon>Brooklawnia</taxon>
    </lineage>
</organism>
<evidence type="ECO:0000313" key="4">
    <source>
        <dbReference type="Proteomes" id="UP001431656"/>
    </source>
</evidence>
<keyword evidence="2" id="KW-1133">Transmembrane helix</keyword>
<dbReference type="KEGG" id="broo:brsh051_11470"/>
<dbReference type="EMBL" id="AP028056">
    <property type="protein sequence ID" value="BEH01866.1"/>
    <property type="molecule type" value="Genomic_DNA"/>
</dbReference>
<proteinExistence type="predicted"/>